<dbReference type="AlphaFoldDB" id="A0A6V4VF98"/>
<dbReference type="Pfam" id="PF00462">
    <property type="entry name" value="Glutaredoxin"/>
    <property type="match status" value="1"/>
</dbReference>
<dbReference type="PANTHER" id="PTHR45694:SF5">
    <property type="entry name" value="GLUTAREDOXIN 2"/>
    <property type="match status" value="1"/>
</dbReference>
<feature type="chain" id="PRO_5030161090" description="Glutaredoxin domain-containing protein" evidence="1">
    <location>
        <begin position="18"/>
        <end position="166"/>
    </location>
</feature>
<dbReference type="GO" id="GO:0005737">
    <property type="term" value="C:cytoplasm"/>
    <property type="evidence" value="ECO:0007669"/>
    <property type="project" value="TreeGrafter"/>
</dbReference>
<dbReference type="PANTHER" id="PTHR45694">
    <property type="entry name" value="GLUTAREDOXIN 2"/>
    <property type="match status" value="1"/>
</dbReference>
<dbReference type="EMBL" id="HBKO01029297">
    <property type="protein sequence ID" value="CAE2243112.1"/>
    <property type="molecule type" value="Transcribed_RNA"/>
</dbReference>
<dbReference type="InterPro" id="IPR036249">
    <property type="entry name" value="Thioredoxin-like_sf"/>
</dbReference>
<accession>A0A6V4VF98</accession>
<evidence type="ECO:0000313" key="3">
    <source>
        <dbReference type="EMBL" id="CAE2243112.1"/>
    </source>
</evidence>
<feature type="signal peptide" evidence="1">
    <location>
        <begin position="1"/>
        <end position="17"/>
    </location>
</feature>
<evidence type="ECO:0000259" key="2">
    <source>
        <dbReference type="Pfam" id="PF00462"/>
    </source>
</evidence>
<protein>
    <recommendedName>
        <fullName evidence="2">Glutaredoxin domain-containing protein</fullName>
    </recommendedName>
</protein>
<keyword evidence="1" id="KW-0732">Signal</keyword>
<sequence>MRAVSLAIVFSLGCVHGMANPALGVISRVMALGAPVLKVENKLQGQIGNRISGVSREEIQAEIAAETKKGCTIYTYGLSPFSTEACALLDQLGCTYKKVELGPEWFLLSPKASAQRAELLELTGQSSLPSVWIGGEHVGGLYSGPGIAALDESGELEGKLKAAGAL</sequence>
<feature type="domain" description="Glutaredoxin" evidence="2">
    <location>
        <begin position="73"/>
        <end position="138"/>
    </location>
</feature>
<proteinExistence type="predicted"/>
<reference evidence="3" key="1">
    <citation type="submission" date="2021-01" db="EMBL/GenBank/DDBJ databases">
        <authorList>
            <person name="Corre E."/>
            <person name="Pelletier E."/>
            <person name="Niang G."/>
            <person name="Scheremetjew M."/>
            <person name="Finn R."/>
            <person name="Kale V."/>
            <person name="Holt S."/>
            <person name="Cochrane G."/>
            <person name="Meng A."/>
            <person name="Brown T."/>
            <person name="Cohen L."/>
        </authorList>
    </citation>
    <scope>NUCLEOTIDE SEQUENCE</scope>
    <source>
        <strain evidence="3">UIO037</strain>
    </source>
</reference>
<name>A0A6V4VF98_9EUKA</name>
<gene>
    <name evidence="3" type="ORF">CPOL0286_LOCUS13332</name>
</gene>
<dbReference type="InterPro" id="IPR002109">
    <property type="entry name" value="Glutaredoxin"/>
</dbReference>
<organism evidence="3">
    <name type="scientific">Prymnesium polylepis</name>
    <dbReference type="NCBI Taxonomy" id="72548"/>
    <lineage>
        <taxon>Eukaryota</taxon>
        <taxon>Haptista</taxon>
        <taxon>Haptophyta</taxon>
        <taxon>Prymnesiophyceae</taxon>
        <taxon>Prymnesiales</taxon>
        <taxon>Prymnesiaceae</taxon>
        <taxon>Prymnesium</taxon>
    </lineage>
</organism>
<dbReference type="PROSITE" id="PS51354">
    <property type="entry name" value="GLUTAREDOXIN_2"/>
    <property type="match status" value="1"/>
</dbReference>
<dbReference type="GO" id="GO:0034599">
    <property type="term" value="P:cellular response to oxidative stress"/>
    <property type="evidence" value="ECO:0007669"/>
    <property type="project" value="TreeGrafter"/>
</dbReference>
<evidence type="ECO:0000256" key="1">
    <source>
        <dbReference type="SAM" id="SignalP"/>
    </source>
</evidence>
<dbReference type="GO" id="GO:0015038">
    <property type="term" value="F:glutathione disulfide oxidoreductase activity"/>
    <property type="evidence" value="ECO:0007669"/>
    <property type="project" value="TreeGrafter"/>
</dbReference>
<dbReference type="SUPFAM" id="SSF52833">
    <property type="entry name" value="Thioredoxin-like"/>
    <property type="match status" value="1"/>
</dbReference>
<dbReference type="Gene3D" id="3.40.30.10">
    <property type="entry name" value="Glutaredoxin"/>
    <property type="match status" value="1"/>
</dbReference>